<evidence type="ECO:0000256" key="1">
    <source>
        <dbReference type="ARBA" id="ARBA00022741"/>
    </source>
</evidence>
<dbReference type="Gene3D" id="1.10.8.60">
    <property type="match status" value="1"/>
</dbReference>
<dbReference type="NCBIfam" id="TIGR03689">
    <property type="entry name" value="pup_AAA"/>
    <property type="match status" value="1"/>
</dbReference>
<evidence type="ECO:0000313" key="9">
    <source>
        <dbReference type="Proteomes" id="UP000008394"/>
    </source>
</evidence>
<keyword evidence="3" id="KW-0175">Coiled coil</keyword>
<reference evidence="8 9" key="1">
    <citation type="journal article" date="2011" name="J. Bacteriol.">
        <title>Genome Sequence of the Probiotic Strain Bifidobacterium animalis subsp. lactis CNCM I-2494.</title>
        <authorList>
            <person name="Chervaux C."/>
            <person name="Grimaldi C."/>
            <person name="Bolotin A."/>
            <person name="Quinquis B."/>
            <person name="Legrain-Raspaud S."/>
            <person name="van Hylckama Vlieg J.E."/>
            <person name="Denariaz G."/>
            <person name="Smokvina T."/>
        </authorList>
    </citation>
    <scope>NUCLEOTIDE SEQUENCE [LARGE SCALE GENOMIC DNA]</scope>
    <source>
        <strain evidence="8 9">CNCM I-2494</strain>
    </source>
</reference>
<dbReference type="GO" id="GO:0010498">
    <property type="term" value="P:proteasomal protein catabolic process"/>
    <property type="evidence" value="ECO:0007669"/>
    <property type="project" value="InterPro"/>
</dbReference>
<dbReference type="Pfam" id="PF00004">
    <property type="entry name" value="AAA"/>
    <property type="match status" value="1"/>
</dbReference>
<dbReference type="GO" id="GO:0008233">
    <property type="term" value="F:peptidase activity"/>
    <property type="evidence" value="ECO:0007669"/>
    <property type="project" value="UniProtKB-KW"/>
</dbReference>
<dbReference type="Gene3D" id="3.40.50.300">
    <property type="entry name" value="P-loop containing nucleotide triphosphate hydrolases"/>
    <property type="match status" value="1"/>
</dbReference>
<dbReference type="EMBL" id="CP002915">
    <property type="protein sequence ID" value="AEK30095.1"/>
    <property type="molecule type" value="Genomic_DNA"/>
</dbReference>
<dbReference type="InterPro" id="IPR003959">
    <property type="entry name" value="ATPase_AAA_core"/>
</dbReference>
<dbReference type="PROSITE" id="PS00674">
    <property type="entry name" value="AAA"/>
    <property type="match status" value="1"/>
</dbReference>
<comment type="similarity">
    <text evidence="4 5">Belongs to the AAA ATPase family.</text>
</comment>
<dbReference type="Gene3D" id="2.40.50.140">
    <property type="entry name" value="Nucleic acid-binding proteins"/>
    <property type="match status" value="1"/>
</dbReference>
<dbReference type="GO" id="GO:0016887">
    <property type="term" value="F:ATP hydrolysis activity"/>
    <property type="evidence" value="ECO:0007669"/>
    <property type="project" value="UniProtKB-UniRule"/>
</dbReference>
<dbReference type="InterPro" id="IPR003593">
    <property type="entry name" value="AAA+_ATPase"/>
</dbReference>
<evidence type="ECO:0000256" key="6">
    <source>
        <dbReference type="SAM" id="MobiDB-lite"/>
    </source>
</evidence>
<feature type="region of interest" description="Disordered" evidence="6">
    <location>
        <begin position="1"/>
        <end position="29"/>
    </location>
</feature>
<dbReference type="SUPFAM" id="SSF52540">
    <property type="entry name" value="P-loop containing nucleoside triphosphate hydrolases"/>
    <property type="match status" value="1"/>
</dbReference>
<proteinExistence type="inferred from homology"/>
<dbReference type="SMART" id="SM00382">
    <property type="entry name" value="AAA"/>
    <property type="match status" value="1"/>
</dbReference>
<feature type="binding site" evidence="4">
    <location>
        <begin position="250"/>
        <end position="255"/>
    </location>
    <ligand>
        <name>ATP</name>
        <dbReference type="ChEBI" id="CHEBI:30616"/>
    </ligand>
</feature>
<dbReference type="GO" id="GO:0019941">
    <property type="term" value="P:modification-dependent protein catabolic process"/>
    <property type="evidence" value="ECO:0007669"/>
    <property type="project" value="InterPro"/>
</dbReference>
<dbReference type="SMR" id="A0A806FHA3"/>
<dbReference type="GO" id="GO:0000502">
    <property type="term" value="C:proteasome complex"/>
    <property type="evidence" value="ECO:0007669"/>
    <property type="project" value="InterPro"/>
</dbReference>
<keyword evidence="8" id="KW-0378">Hydrolase</keyword>
<dbReference type="InterPro" id="IPR022482">
    <property type="entry name" value="Proteasome_ATPase"/>
</dbReference>
<name>A0A806FHA3_BIFAN</name>
<dbReference type="PANTHER" id="PTHR23077">
    <property type="entry name" value="AAA-FAMILY ATPASE"/>
    <property type="match status" value="1"/>
</dbReference>
<dbReference type="Pfam" id="PF16450">
    <property type="entry name" value="Prot_ATP_ID_OB_C"/>
    <property type="match status" value="1"/>
</dbReference>
<dbReference type="HAMAP" id="MF_02112">
    <property type="entry name" value="ARC_ATPase"/>
    <property type="match status" value="1"/>
</dbReference>
<feature type="domain" description="AAA+ ATPase" evidence="7">
    <location>
        <begin position="239"/>
        <end position="386"/>
    </location>
</feature>
<dbReference type="InterPro" id="IPR050168">
    <property type="entry name" value="AAA_ATPase_domain"/>
</dbReference>
<dbReference type="InterPro" id="IPR027417">
    <property type="entry name" value="P-loop_NTPase"/>
</dbReference>
<dbReference type="InterPro" id="IPR041626">
    <property type="entry name" value="Prot_ATP_ID_OB_N"/>
</dbReference>
<keyword evidence="2 4" id="KW-0067">ATP-binding</keyword>
<gene>
    <name evidence="4" type="primary">arc</name>
    <name evidence="8" type="ORF">BALAC2494_01767</name>
</gene>
<dbReference type="Pfam" id="PF17758">
    <property type="entry name" value="Prot_ATP_ID_OB_N"/>
    <property type="match status" value="1"/>
</dbReference>
<dbReference type="KEGG" id="bnm:BALAC2494_01767"/>
<evidence type="ECO:0000256" key="2">
    <source>
        <dbReference type="ARBA" id="ARBA00022840"/>
    </source>
</evidence>
<organism evidence="8 9">
    <name type="scientific">Bifidobacterium animalis subsp. lactis CNCM I-2494</name>
    <dbReference type="NCBI Taxonomy" id="1042403"/>
    <lineage>
        <taxon>Bacteria</taxon>
        <taxon>Bacillati</taxon>
        <taxon>Actinomycetota</taxon>
        <taxon>Actinomycetes</taxon>
        <taxon>Bifidobacteriales</taxon>
        <taxon>Bifidobacteriaceae</taxon>
        <taxon>Bifidobacterium</taxon>
    </lineage>
</organism>
<dbReference type="PANTHER" id="PTHR23077:SF144">
    <property type="entry name" value="PROTEASOME-ASSOCIATED ATPASE"/>
    <property type="match status" value="1"/>
</dbReference>
<evidence type="ECO:0000256" key="3">
    <source>
        <dbReference type="ARBA" id="ARBA00023054"/>
    </source>
</evidence>
<keyword evidence="8" id="KW-0645">Protease</keyword>
<keyword evidence="1 4" id="KW-0547">Nucleotide-binding</keyword>
<evidence type="ECO:0000256" key="5">
    <source>
        <dbReference type="RuleBase" id="RU003651"/>
    </source>
</evidence>
<dbReference type="InterPro" id="IPR012340">
    <property type="entry name" value="NA-bd_OB-fold"/>
</dbReference>
<accession>A0A806FHA3</accession>
<dbReference type="GO" id="GO:0005524">
    <property type="term" value="F:ATP binding"/>
    <property type="evidence" value="ECO:0007669"/>
    <property type="project" value="UniProtKB-UniRule"/>
</dbReference>
<dbReference type="FunFam" id="3.40.50.300:FF:001025">
    <property type="entry name" value="ATPase family, AAA domain-containing 2B"/>
    <property type="match status" value="1"/>
</dbReference>
<evidence type="ECO:0000256" key="4">
    <source>
        <dbReference type="HAMAP-Rule" id="MF_02112"/>
    </source>
</evidence>
<dbReference type="InterPro" id="IPR003960">
    <property type="entry name" value="ATPase_AAA_CS"/>
</dbReference>
<dbReference type="Proteomes" id="UP000008394">
    <property type="component" value="Chromosome"/>
</dbReference>
<dbReference type="InterPro" id="IPR032501">
    <property type="entry name" value="Prot_ATP_ID_OB_2nd"/>
</dbReference>
<dbReference type="AlphaFoldDB" id="A0A806FHA3"/>
<evidence type="ECO:0000313" key="8">
    <source>
        <dbReference type="EMBL" id="AEK30095.1"/>
    </source>
</evidence>
<sequence>MGMGQEKHTDAASQSRDPEAVAAHENDQLRQRNHALAKALTRATEELRKAKAQLEQFMAPPLTMATMVRVHRCSTDEHGVRHASAEILNGNRRQIVPLSPTVNPAQLGSGQGVLLDANMVIVDSCETPTTGPMRAVSESLADGRLIVSDVGGNRGVVMRASAVARTPINVDDRVVIDPSGTYVLSVLPQEQAQDLLLEETPDVSFTDIGGLDEQIARIRDAVQLPFQHRDLFDRFDLKAPKGVLLYGPPGNGKTLIAKAIAHELAAGSGNDGVFLSVKGPELLNKFVGESERLIRRIFERAKELSGAGRPVIVFIDEMDSLLRTRGTGVSSDVETTIVPQFLTELDGVESLDDVMVIGASNRIDMIDPAVLRPGRLDVKIHVTRPDETAAMAITRHYLTDALPLEPGRDADALAASLVRDLFRRDESRLLATLDEQGRRRGIYMADIVSGAMLRNIVDRAKTKAVKAEILHGSVSRDDEPQGITEARIHEAIDDEYEQNRSTINETDPGQWLRINALTLAADGV</sequence>
<protein>
    <recommendedName>
        <fullName evidence="4">AAA ATPase forming ring-shaped complexes</fullName>
        <shortName evidence="4">ARC</shortName>
    </recommendedName>
</protein>
<comment type="subunit">
    <text evidence="4">Homohexamer. Assembles into a hexameric ring structure.</text>
</comment>
<evidence type="ECO:0000259" key="7">
    <source>
        <dbReference type="SMART" id="SM00382"/>
    </source>
</evidence>